<name>A0ABW3IXL7_9FLAO</name>
<keyword evidence="3" id="KW-1185">Reference proteome</keyword>
<comment type="caution">
    <text evidence="2">The sequence shown here is derived from an EMBL/GenBank/DDBJ whole genome shotgun (WGS) entry which is preliminary data.</text>
</comment>
<keyword evidence="1" id="KW-0812">Transmembrane</keyword>
<feature type="transmembrane region" description="Helical" evidence="1">
    <location>
        <begin position="36"/>
        <end position="58"/>
    </location>
</feature>
<keyword evidence="1" id="KW-0472">Membrane</keyword>
<evidence type="ECO:0000313" key="3">
    <source>
        <dbReference type="Proteomes" id="UP001597051"/>
    </source>
</evidence>
<protein>
    <submittedName>
        <fullName evidence="2">Uncharacterized protein</fullName>
    </submittedName>
</protein>
<reference evidence="3" key="1">
    <citation type="journal article" date="2019" name="Int. J. Syst. Evol. Microbiol.">
        <title>The Global Catalogue of Microorganisms (GCM) 10K type strain sequencing project: providing services to taxonomists for standard genome sequencing and annotation.</title>
        <authorList>
            <consortium name="The Broad Institute Genomics Platform"/>
            <consortium name="The Broad Institute Genome Sequencing Center for Infectious Disease"/>
            <person name="Wu L."/>
            <person name="Ma J."/>
        </authorList>
    </citation>
    <scope>NUCLEOTIDE SEQUENCE [LARGE SCALE GENOMIC DNA]</scope>
    <source>
        <strain evidence="3">CECT 7649</strain>
    </source>
</reference>
<evidence type="ECO:0000313" key="2">
    <source>
        <dbReference type="EMBL" id="MFD0982927.1"/>
    </source>
</evidence>
<evidence type="ECO:0000256" key="1">
    <source>
        <dbReference type="SAM" id="Phobius"/>
    </source>
</evidence>
<keyword evidence="1" id="KW-1133">Transmembrane helix</keyword>
<sequence>MKNNTLTPRQLMLSPNVLAYDLGQIPTPEKIENTKIATYVLIGVLVTMTLGLISYRVYEIHQDNKSKKLNYV</sequence>
<dbReference type="RefSeq" id="WP_379754973.1">
    <property type="nucleotide sequence ID" value="NZ_JBHSYB010000016.1"/>
</dbReference>
<organism evidence="2 3">
    <name type="scientific">Flavobacterium myungsuense</name>
    <dbReference type="NCBI Taxonomy" id="651823"/>
    <lineage>
        <taxon>Bacteria</taxon>
        <taxon>Pseudomonadati</taxon>
        <taxon>Bacteroidota</taxon>
        <taxon>Flavobacteriia</taxon>
        <taxon>Flavobacteriales</taxon>
        <taxon>Flavobacteriaceae</taxon>
        <taxon>Flavobacterium</taxon>
    </lineage>
</organism>
<gene>
    <name evidence="2" type="ORF">ACFQ0S_00420</name>
</gene>
<dbReference type="Proteomes" id="UP001597051">
    <property type="component" value="Unassembled WGS sequence"/>
</dbReference>
<dbReference type="EMBL" id="JBHTIZ010000004">
    <property type="protein sequence ID" value="MFD0982927.1"/>
    <property type="molecule type" value="Genomic_DNA"/>
</dbReference>
<accession>A0ABW3IXL7</accession>
<proteinExistence type="predicted"/>